<evidence type="ECO:0000313" key="1">
    <source>
        <dbReference type="EMBL" id="SHG28188.1"/>
    </source>
</evidence>
<gene>
    <name evidence="1" type="ORF">SAMN05443575_1908</name>
</gene>
<evidence type="ECO:0008006" key="3">
    <source>
        <dbReference type="Google" id="ProtNLM"/>
    </source>
</evidence>
<dbReference type="RefSeq" id="WP_073389010.1">
    <property type="nucleotide sequence ID" value="NZ_FQVU01000002.1"/>
</dbReference>
<dbReference type="STRING" id="1206085.SAMN05443575_1908"/>
<sequence length="158" mass="16178">MPTTTLPDPKAIKDLLEGMLGRDVDVAIGNPVAPTDCAAMGIFHTDLGQLSAVVMTDLPLGAFLGASIALIPVGGAEASVEDGVLAQNLFDNVAEVFNVFASVLNEHSDEHQRLVGTSPGVVGAPGDAAELAGHPANRLDLTVSVAKYGTGHWSVVLV</sequence>
<proteinExistence type="predicted"/>
<reference evidence="2" key="1">
    <citation type="submission" date="2016-11" db="EMBL/GenBank/DDBJ databases">
        <authorList>
            <person name="Varghese N."/>
            <person name="Submissions S."/>
        </authorList>
    </citation>
    <scope>NUCLEOTIDE SEQUENCE [LARGE SCALE GENOMIC DNA]</scope>
    <source>
        <strain evidence="2">DSM 45627</strain>
    </source>
</reference>
<organism evidence="1 2">
    <name type="scientific">Jatrophihabitans endophyticus</name>
    <dbReference type="NCBI Taxonomy" id="1206085"/>
    <lineage>
        <taxon>Bacteria</taxon>
        <taxon>Bacillati</taxon>
        <taxon>Actinomycetota</taxon>
        <taxon>Actinomycetes</taxon>
        <taxon>Jatrophihabitantales</taxon>
        <taxon>Jatrophihabitantaceae</taxon>
        <taxon>Jatrophihabitans</taxon>
    </lineage>
</organism>
<keyword evidence="2" id="KW-1185">Reference proteome</keyword>
<evidence type="ECO:0000313" key="2">
    <source>
        <dbReference type="Proteomes" id="UP000186132"/>
    </source>
</evidence>
<dbReference type="OrthoDB" id="5244255at2"/>
<protein>
    <recommendedName>
        <fullName evidence="3">Chemotaxis phosphatase CheX-like domain-containing protein</fullName>
    </recommendedName>
</protein>
<dbReference type="AlphaFoldDB" id="A0A1M5IIL4"/>
<dbReference type="Proteomes" id="UP000186132">
    <property type="component" value="Unassembled WGS sequence"/>
</dbReference>
<dbReference type="EMBL" id="FQVU01000002">
    <property type="protein sequence ID" value="SHG28188.1"/>
    <property type="molecule type" value="Genomic_DNA"/>
</dbReference>
<accession>A0A1M5IIL4</accession>
<name>A0A1M5IIL4_9ACTN</name>